<proteinExistence type="predicted"/>
<sequence length="115" mass="12971">MENVNITRLCDKISNASADTLKNCNVTKENCVTYSRNRRYAFKCFKTETSQERRGLPLCKDTEDITVPPVVTDVPYSIVPTDAKMVRSKSRNVNSAAEVHSYIPVLIMISLTLQL</sequence>
<protein>
    <submittedName>
        <fullName evidence="1">Uncharacterized protein</fullName>
    </submittedName>
</protein>
<dbReference type="AlphaFoldDB" id="A0A8W8JTD7"/>
<evidence type="ECO:0000313" key="2">
    <source>
        <dbReference type="Proteomes" id="UP000005408"/>
    </source>
</evidence>
<dbReference type="EnsemblMetazoa" id="G20418.1">
    <property type="protein sequence ID" value="G20418.1:cds"/>
    <property type="gene ID" value="G20418"/>
</dbReference>
<dbReference type="Proteomes" id="UP000005408">
    <property type="component" value="Unassembled WGS sequence"/>
</dbReference>
<accession>A0A8W8JTD7</accession>
<name>A0A8W8JTD7_MAGGI</name>
<reference evidence="1" key="1">
    <citation type="submission" date="2022-08" db="UniProtKB">
        <authorList>
            <consortium name="EnsemblMetazoa"/>
        </authorList>
    </citation>
    <scope>IDENTIFICATION</scope>
    <source>
        <strain evidence="1">05x7-T-G4-1.051#20</strain>
    </source>
</reference>
<organism evidence="1 2">
    <name type="scientific">Magallana gigas</name>
    <name type="common">Pacific oyster</name>
    <name type="synonym">Crassostrea gigas</name>
    <dbReference type="NCBI Taxonomy" id="29159"/>
    <lineage>
        <taxon>Eukaryota</taxon>
        <taxon>Metazoa</taxon>
        <taxon>Spiralia</taxon>
        <taxon>Lophotrochozoa</taxon>
        <taxon>Mollusca</taxon>
        <taxon>Bivalvia</taxon>
        <taxon>Autobranchia</taxon>
        <taxon>Pteriomorphia</taxon>
        <taxon>Ostreida</taxon>
        <taxon>Ostreoidea</taxon>
        <taxon>Ostreidae</taxon>
        <taxon>Magallana</taxon>
    </lineage>
</organism>
<keyword evidence="2" id="KW-1185">Reference proteome</keyword>
<evidence type="ECO:0000313" key="1">
    <source>
        <dbReference type="EnsemblMetazoa" id="G20418.1:cds"/>
    </source>
</evidence>